<dbReference type="InterPro" id="IPR004370">
    <property type="entry name" value="4-OT-like_dom"/>
</dbReference>
<sequence>MPVVNVTLIEGYPEDVRVRLAERITDAVAATLDAPLDAITVIENEVKPASYMRGRTGRRPGAAQLVAGELVERFLRLMEERKLDEAKTFLGEDFVMVFPGASGGTEMRRLEDLVAFSATRYRWVKKRIDSIDEAYRGTVTTVIVTGTLYGEWQDGTPFENIRFVDRFEIEKGKFRRQQVWNDLAIAMAARG</sequence>
<name>A0ABW5DD45_9HYPH</name>
<evidence type="ECO:0000259" key="2">
    <source>
        <dbReference type="Pfam" id="PF01361"/>
    </source>
</evidence>
<evidence type="ECO:0000259" key="3">
    <source>
        <dbReference type="Pfam" id="PF12680"/>
    </source>
</evidence>
<dbReference type="Gene3D" id="3.30.429.10">
    <property type="entry name" value="Macrophage Migration Inhibitory Factor"/>
    <property type="match status" value="1"/>
</dbReference>
<proteinExistence type="predicted"/>
<gene>
    <name evidence="4" type="ORF">ACFSMZ_01275</name>
</gene>
<protein>
    <submittedName>
        <fullName evidence="4">Tautomerase family protein</fullName>
    </submittedName>
</protein>
<dbReference type="SUPFAM" id="SSF54427">
    <property type="entry name" value="NTF2-like"/>
    <property type="match status" value="1"/>
</dbReference>
<accession>A0ABW5DD45</accession>
<comment type="caution">
    <text evidence="4">The sequence shown here is derived from an EMBL/GenBank/DDBJ whole genome shotgun (WGS) entry which is preliminary data.</text>
</comment>
<dbReference type="Proteomes" id="UP001597373">
    <property type="component" value="Unassembled WGS sequence"/>
</dbReference>
<evidence type="ECO:0000313" key="4">
    <source>
        <dbReference type="EMBL" id="MFD2258401.1"/>
    </source>
</evidence>
<dbReference type="InterPro" id="IPR014347">
    <property type="entry name" value="Tautomerase/MIF_sf"/>
</dbReference>
<feature type="domain" description="4-oxalocrotonate tautomerase-like" evidence="2">
    <location>
        <begin position="2"/>
        <end position="54"/>
    </location>
</feature>
<evidence type="ECO:0000256" key="1">
    <source>
        <dbReference type="ARBA" id="ARBA00023235"/>
    </source>
</evidence>
<dbReference type="Pfam" id="PF12680">
    <property type="entry name" value="SnoaL_2"/>
    <property type="match status" value="1"/>
</dbReference>
<dbReference type="RefSeq" id="WP_345100006.1">
    <property type="nucleotide sequence ID" value="NZ_BAABGS010000073.1"/>
</dbReference>
<feature type="domain" description="SnoaL-like" evidence="3">
    <location>
        <begin position="71"/>
        <end position="176"/>
    </location>
</feature>
<keyword evidence="5" id="KW-1185">Reference proteome</keyword>
<dbReference type="InterPro" id="IPR032710">
    <property type="entry name" value="NTF2-like_dom_sf"/>
</dbReference>
<dbReference type="Pfam" id="PF01361">
    <property type="entry name" value="Tautomerase"/>
    <property type="match status" value="1"/>
</dbReference>
<dbReference type="SUPFAM" id="SSF55331">
    <property type="entry name" value="Tautomerase/MIF"/>
    <property type="match status" value="1"/>
</dbReference>
<keyword evidence="1" id="KW-0413">Isomerase</keyword>
<reference evidence="5" key="1">
    <citation type="journal article" date="2019" name="Int. J. Syst. Evol. Microbiol.">
        <title>The Global Catalogue of Microorganisms (GCM) 10K type strain sequencing project: providing services to taxonomists for standard genome sequencing and annotation.</title>
        <authorList>
            <consortium name="The Broad Institute Genomics Platform"/>
            <consortium name="The Broad Institute Genome Sequencing Center for Infectious Disease"/>
            <person name="Wu L."/>
            <person name="Ma J."/>
        </authorList>
    </citation>
    <scope>NUCLEOTIDE SEQUENCE [LARGE SCALE GENOMIC DNA]</scope>
    <source>
        <strain evidence="5">KCTC 23707</strain>
    </source>
</reference>
<evidence type="ECO:0000313" key="5">
    <source>
        <dbReference type="Proteomes" id="UP001597373"/>
    </source>
</evidence>
<dbReference type="InterPro" id="IPR037401">
    <property type="entry name" value="SnoaL-like"/>
</dbReference>
<organism evidence="4 5">
    <name type="scientific">Chelativorans composti</name>
    <dbReference type="NCBI Taxonomy" id="768533"/>
    <lineage>
        <taxon>Bacteria</taxon>
        <taxon>Pseudomonadati</taxon>
        <taxon>Pseudomonadota</taxon>
        <taxon>Alphaproteobacteria</taxon>
        <taxon>Hyphomicrobiales</taxon>
        <taxon>Phyllobacteriaceae</taxon>
        <taxon>Chelativorans</taxon>
    </lineage>
</organism>
<dbReference type="EMBL" id="JBHUIR010000005">
    <property type="protein sequence ID" value="MFD2258401.1"/>
    <property type="molecule type" value="Genomic_DNA"/>
</dbReference>
<dbReference type="Gene3D" id="3.10.450.50">
    <property type="match status" value="1"/>
</dbReference>